<evidence type="ECO:0000256" key="2">
    <source>
        <dbReference type="ARBA" id="ARBA00023125"/>
    </source>
</evidence>
<dbReference type="Proteomes" id="UP000533598">
    <property type="component" value="Unassembled WGS sequence"/>
</dbReference>
<organism evidence="6 7">
    <name type="scientific">Crossiella cryophila</name>
    <dbReference type="NCBI Taxonomy" id="43355"/>
    <lineage>
        <taxon>Bacteria</taxon>
        <taxon>Bacillati</taxon>
        <taxon>Actinomycetota</taxon>
        <taxon>Actinomycetes</taxon>
        <taxon>Pseudonocardiales</taxon>
        <taxon>Pseudonocardiaceae</taxon>
        <taxon>Crossiella</taxon>
    </lineage>
</organism>
<dbReference type="Pfam" id="PF00440">
    <property type="entry name" value="TetR_N"/>
    <property type="match status" value="1"/>
</dbReference>
<keyword evidence="7" id="KW-1185">Reference proteome</keyword>
<dbReference type="Gene3D" id="1.10.357.10">
    <property type="entry name" value="Tetracycline Repressor, domain 2"/>
    <property type="match status" value="1"/>
</dbReference>
<evidence type="ECO:0000256" key="1">
    <source>
        <dbReference type="ARBA" id="ARBA00023015"/>
    </source>
</evidence>
<dbReference type="EMBL" id="JACHMH010000001">
    <property type="protein sequence ID" value="MBB4677714.1"/>
    <property type="molecule type" value="Genomic_DNA"/>
</dbReference>
<dbReference type="InterPro" id="IPR009057">
    <property type="entry name" value="Homeodomain-like_sf"/>
</dbReference>
<protein>
    <submittedName>
        <fullName evidence="6">AcrR family transcriptional regulator</fullName>
    </submittedName>
</protein>
<keyword evidence="3" id="KW-0804">Transcription</keyword>
<dbReference type="SUPFAM" id="SSF46689">
    <property type="entry name" value="Homeodomain-like"/>
    <property type="match status" value="1"/>
</dbReference>
<dbReference type="InterPro" id="IPR050109">
    <property type="entry name" value="HTH-type_TetR-like_transc_reg"/>
</dbReference>
<dbReference type="InterPro" id="IPR041347">
    <property type="entry name" value="MftR_C"/>
</dbReference>
<evidence type="ECO:0000313" key="7">
    <source>
        <dbReference type="Proteomes" id="UP000533598"/>
    </source>
</evidence>
<sequence length="211" mass="23333">MTTIDRPLGLRERKRQETHRTIALTALRLIAERGLEHVTVEDIATEVGVSSRTFFNYFGSKEDALSTAYPDHRHRIDRLAERLEEAPPGPDPLAGLMAIARSDLERIDADRDEWLLRMTVFTDNPQLLARTAVLESAGEQQMTEAIARWCGLPADDQYPALVLYTFGAAVRSAMRRWYAVDGAESMVDLVEAACAALSAGLPLPADATPRG</sequence>
<dbReference type="Pfam" id="PF17754">
    <property type="entry name" value="TetR_C_14"/>
    <property type="match status" value="1"/>
</dbReference>
<feature type="domain" description="HTH tetR-type" evidence="5">
    <location>
        <begin position="16"/>
        <end position="76"/>
    </location>
</feature>
<dbReference type="PANTHER" id="PTHR30055:SF238">
    <property type="entry name" value="MYCOFACTOCIN BIOSYNTHESIS TRANSCRIPTIONAL REGULATOR MFTR-RELATED"/>
    <property type="match status" value="1"/>
</dbReference>
<dbReference type="AlphaFoldDB" id="A0A7W7CAS9"/>
<proteinExistence type="predicted"/>
<dbReference type="Gene3D" id="1.10.10.60">
    <property type="entry name" value="Homeodomain-like"/>
    <property type="match status" value="1"/>
</dbReference>
<dbReference type="GO" id="GO:0003700">
    <property type="term" value="F:DNA-binding transcription factor activity"/>
    <property type="evidence" value="ECO:0007669"/>
    <property type="project" value="TreeGrafter"/>
</dbReference>
<dbReference type="GO" id="GO:0000976">
    <property type="term" value="F:transcription cis-regulatory region binding"/>
    <property type="evidence" value="ECO:0007669"/>
    <property type="project" value="TreeGrafter"/>
</dbReference>
<dbReference type="InterPro" id="IPR001647">
    <property type="entry name" value="HTH_TetR"/>
</dbReference>
<dbReference type="PANTHER" id="PTHR30055">
    <property type="entry name" value="HTH-TYPE TRANSCRIPTIONAL REGULATOR RUTR"/>
    <property type="match status" value="1"/>
</dbReference>
<evidence type="ECO:0000256" key="3">
    <source>
        <dbReference type="ARBA" id="ARBA00023163"/>
    </source>
</evidence>
<comment type="caution">
    <text evidence="6">The sequence shown here is derived from an EMBL/GenBank/DDBJ whole genome shotgun (WGS) entry which is preliminary data.</text>
</comment>
<evidence type="ECO:0000256" key="4">
    <source>
        <dbReference type="PROSITE-ProRule" id="PRU00335"/>
    </source>
</evidence>
<dbReference type="RefSeq" id="WP_185003628.1">
    <property type="nucleotide sequence ID" value="NZ_BAAAUI010000023.1"/>
</dbReference>
<dbReference type="PROSITE" id="PS50977">
    <property type="entry name" value="HTH_TETR_2"/>
    <property type="match status" value="1"/>
</dbReference>
<evidence type="ECO:0000313" key="6">
    <source>
        <dbReference type="EMBL" id="MBB4677714.1"/>
    </source>
</evidence>
<dbReference type="InterPro" id="IPR023772">
    <property type="entry name" value="DNA-bd_HTH_TetR-type_CS"/>
</dbReference>
<reference evidence="6 7" key="1">
    <citation type="submission" date="2020-08" db="EMBL/GenBank/DDBJ databases">
        <title>Sequencing the genomes of 1000 actinobacteria strains.</title>
        <authorList>
            <person name="Klenk H.-P."/>
        </authorList>
    </citation>
    <scope>NUCLEOTIDE SEQUENCE [LARGE SCALE GENOMIC DNA]</scope>
    <source>
        <strain evidence="6 7">DSM 44230</strain>
    </source>
</reference>
<dbReference type="PROSITE" id="PS01081">
    <property type="entry name" value="HTH_TETR_1"/>
    <property type="match status" value="1"/>
</dbReference>
<name>A0A7W7CAS9_9PSEU</name>
<dbReference type="PRINTS" id="PR00455">
    <property type="entry name" value="HTHTETR"/>
</dbReference>
<keyword evidence="2 4" id="KW-0238">DNA-binding</keyword>
<accession>A0A7W7CAS9</accession>
<keyword evidence="1" id="KW-0805">Transcription regulation</keyword>
<evidence type="ECO:0000259" key="5">
    <source>
        <dbReference type="PROSITE" id="PS50977"/>
    </source>
</evidence>
<gene>
    <name evidence="6" type="ORF">HNR67_003832</name>
</gene>
<feature type="DNA-binding region" description="H-T-H motif" evidence="4">
    <location>
        <begin position="39"/>
        <end position="58"/>
    </location>
</feature>